<feature type="transmembrane region" description="Helical" evidence="1">
    <location>
        <begin position="27"/>
        <end position="49"/>
    </location>
</feature>
<evidence type="ECO:0000313" key="2">
    <source>
        <dbReference type="EMBL" id="MFC4822050.1"/>
    </source>
</evidence>
<accession>A0ABV9QZP8</accession>
<keyword evidence="3" id="KW-1185">Reference proteome</keyword>
<protein>
    <submittedName>
        <fullName evidence="2">Uncharacterized protein</fullName>
    </submittedName>
</protein>
<keyword evidence="1" id="KW-1133">Transmembrane helix</keyword>
<keyword evidence="1" id="KW-0472">Membrane</keyword>
<evidence type="ECO:0000256" key="1">
    <source>
        <dbReference type="SAM" id="Phobius"/>
    </source>
</evidence>
<reference evidence="3" key="1">
    <citation type="journal article" date="2019" name="Int. J. Syst. Evol. Microbiol.">
        <title>The Global Catalogue of Microorganisms (GCM) 10K type strain sequencing project: providing services to taxonomists for standard genome sequencing and annotation.</title>
        <authorList>
            <consortium name="The Broad Institute Genomics Platform"/>
            <consortium name="The Broad Institute Genome Sequencing Center for Infectious Disease"/>
            <person name="Wu L."/>
            <person name="Ma J."/>
        </authorList>
    </citation>
    <scope>NUCLEOTIDE SEQUENCE [LARGE SCALE GENOMIC DNA]</scope>
    <source>
        <strain evidence="3">CCUG 30340</strain>
    </source>
</reference>
<evidence type="ECO:0000313" key="3">
    <source>
        <dbReference type="Proteomes" id="UP001595886"/>
    </source>
</evidence>
<dbReference type="RefSeq" id="WP_380022332.1">
    <property type="nucleotide sequence ID" value="NZ_JBHSHD010000013.1"/>
</dbReference>
<dbReference type="EMBL" id="JBHSHD010000013">
    <property type="protein sequence ID" value="MFC4822050.1"/>
    <property type="molecule type" value="Genomic_DNA"/>
</dbReference>
<organism evidence="2 3">
    <name type="scientific">Dokdonella ginsengisoli</name>
    <dbReference type="NCBI Taxonomy" id="363846"/>
    <lineage>
        <taxon>Bacteria</taxon>
        <taxon>Pseudomonadati</taxon>
        <taxon>Pseudomonadota</taxon>
        <taxon>Gammaproteobacteria</taxon>
        <taxon>Lysobacterales</taxon>
        <taxon>Rhodanobacteraceae</taxon>
        <taxon>Dokdonella</taxon>
    </lineage>
</organism>
<comment type="caution">
    <text evidence="2">The sequence shown here is derived from an EMBL/GenBank/DDBJ whole genome shotgun (WGS) entry which is preliminary data.</text>
</comment>
<proteinExistence type="predicted"/>
<keyword evidence="1" id="KW-0812">Transmembrane</keyword>
<gene>
    <name evidence="2" type="ORF">ACFO6Q_17125</name>
</gene>
<name>A0ABV9QZP8_9GAMM</name>
<dbReference type="Proteomes" id="UP001595886">
    <property type="component" value="Unassembled WGS sequence"/>
</dbReference>
<sequence length="53" mass="5423">MKSLDTNDLLGSVEISVEESRTTNFDPAIACAVVCCCVAASICAVGCVVTQAN</sequence>